<organism evidence="1">
    <name type="scientific">Arion vulgaris</name>
    <dbReference type="NCBI Taxonomy" id="1028688"/>
    <lineage>
        <taxon>Eukaryota</taxon>
        <taxon>Metazoa</taxon>
        <taxon>Spiralia</taxon>
        <taxon>Lophotrochozoa</taxon>
        <taxon>Mollusca</taxon>
        <taxon>Gastropoda</taxon>
        <taxon>Heterobranchia</taxon>
        <taxon>Euthyneura</taxon>
        <taxon>Panpulmonata</taxon>
        <taxon>Eupulmonata</taxon>
        <taxon>Stylommatophora</taxon>
        <taxon>Helicina</taxon>
        <taxon>Arionoidea</taxon>
        <taxon>Arionidae</taxon>
        <taxon>Arion</taxon>
    </lineage>
</organism>
<reference evidence="1" key="1">
    <citation type="submission" date="2014-12" db="EMBL/GenBank/DDBJ databases">
        <title>Insight into the proteome of Arion vulgaris.</title>
        <authorList>
            <person name="Aradska J."/>
            <person name="Bulat T."/>
            <person name="Smidak R."/>
            <person name="Sarate P."/>
            <person name="Gangsoo J."/>
            <person name="Sialana F."/>
            <person name="Bilban M."/>
            <person name="Lubec G."/>
        </authorList>
    </citation>
    <scope>NUCLEOTIDE SEQUENCE</scope>
    <source>
        <tissue evidence="1">Skin</tissue>
    </source>
</reference>
<dbReference type="EMBL" id="HACG01023410">
    <property type="protein sequence ID" value="CEK70275.1"/>
    <property type="molecule type" value="Transcribed_RNA"/>
</dbReference>
<evidence type="ECO:0000313" key="1">
    <source>
        <dbReference type="EMBL" id="CEK70275.1"/>
    </source>
</evidence>
<protein>
    <submittedName>
        <fullName evidence="1">Uncharacterized protein</fullName>
    </submittedName>
</protein>
<dbReference type="AlphaFoldDB" id="A0A0B6ZRA6"/>
<proteinExistence type="predicted"/>
<name>A0A0B6ZRA6_9EUPU</name>
<accession>A0A0B6ZRA6</accession>
<gene>
    <name evidence="1" type="primary">ORF73511</name>
</gene>
<sequence>MSHRTHKPSPPSSGVDWETYSNVQGALAHLGGWTRRGQIFLRLQLMKANLKKNHTETGCAGLTGTSNLHTDLKDWFNKWLM</sequence>